<feature type="transmembrane region" description="Helical" evidence="1">
    <location>
        <begin position="21"/>
        <end position="41"/>
    </location>
</feature>
<dbReference type="EMBL" id="LR824031">
    <property type="protein sequence ID" value="CAD0206470.1"/>
    <property type="molecule type" value="Genomic_DNA"/>
</dbReference>
<proteinExistence type="predicted"/>
<organism evidence="2 3">
    <name type="scientific">Chrysodeixis includens</name>
    <name type="common">Soybean looper</name>
    <name type="synonym">Pseudoplusia includens</name>
    <dbReference type="NCBI Taxonomy" id="689277"/>
    <lineage>
        <taxon>Eukaryota</taxon>
        <taxon>Metazoa</taxon>
        <taxon>Ecdysozoa</taxon>
        <taxon>Arthropoda</taxon>
        <taxon>Hexapoda</taxon>
        <taxon>Insecta</taxon>
        <taxon>Pterygota</taxon>
        <taxon>Neoptera</taxon>
        <taxon>Endopterygota</taxon>
        <taxon>Lepidoptera</taxon>
        <taxon>Glossata</taxon>
        <taxon>Ditrysia</taxon>
        <taxon>Noctuoidea</taxon>
        <taxon>Noctuidae</taxon>
        <taxon>Plusiinae</taxon>
        <taxon>Chrysodeixis</taxon>
    </lineage>
</organism>
<keyword evidence="1" id="KW-1133">Transmembrane helix</keyword>
<protein>
    <submittedName>
        <fullName evidence="2">Uncharacterized protein</fullName>
    </submittedName>
</protein>
<sequence>MVAQPFFSLTNVTTIIRIRCIYINAIVMGPDFAFLALNPVFFKSFAAYDAFGLFFSVLRMTLNIFLCFQRLFSAFTLGISFFYCLSSSVFLLLLFYMVKML</sequence>
<keyword evidence="1" id="KW-0472">Membrane</keyword>
<dbReference type="AlphaFoldDB" id="A0A9N8L514"/>
<feature type="transmembrane region" description="Helical" evidence="1">
    <location>
        <begin position="47"/>
        <end position="68"/>
    </location>
</feature>
<keyword evidence="3" id="KW-1185">Reference proteome</keyword>
<accession>A0A9N8L514</accession>
<gene>
    <name evidence="2" type="ORF">CINC_LOCUS8762</name>
</gene>
<evidence type="ECO:0000313" key="2">
    <source>
        <dbReference type="EMBL" id="CAD0206470.1"/>
    </source>
</evidence>
<evidence type="ECO:0000313" key="3">
    <source>
        <dbReference type="Proteomes" id="UP001154114"/>
    </source>
</evidence>
<name>A0A9N8L514_CHRIL</name>
<keyword evidence="1" id="KW-0812">Transmembrane</keyword>
<reference evidence="2" key="1">
    <citation type="submission" date="2021-12" db="EMBL/GenBank/DDBJ databases">
        <authorList>
            <person name="King R."/>
        </authorList>
    </citation>
    <scope>NUCLEOTIDE SEQUENCE</scope>
</reference>
<evidence type="ECO:0000256" key="1">
    <source>
        <dbReference type="SAM" id="Phobius"/>
    </source>
</evidence>
<dbReference type="Proteomes" id="UP001154114">
    <property type="component" value="Chromosome 28"/>
</dbReference>
<feature type="transmembrane region" description="Helical" evidence="1">
    <location>
        <begin position="75"/>
        <end position="98"/>
    </location>
</feature>